<evidence type="ECO:0000313" key="13">
    <source>
        <dbReference type="Proteomes" id="UP001247542"/>
    </source>
</evidence>
<feature type="binding site" evidence="11">
    <location>
        <position position="137"/>
    </location>
    <ligand>
        <name>substrate</name>
    </ligand>
</feature>
<dbReference type="EMBL" id="JASXSX010000001">
    <property type="protein sequence ID" value="MDT3767677.1"/>
    <property type="molecule type" value="Genomic_DNA"/>
</dbReference>
<comment type="subcellular location">
    <subcellularLocation>
        <location evidence="11">Cytoplasm</location>
    </subcellularLocation>
</comment>
<dbReference type="GO" id="GO:0004765">
    <property type="term" value="F:shikimate kinase activity"/>
    <property type="evidence" value="ECO:0007669"/>
    <property type="project" value="UniProtKB-EC"/>
</dbReference>
<feature type="binding site" evidence="11">
    <location>
        <position position="55"/>
    </location>
    <ligand>
        <name>substrate</name>
    </ligand>
</feature>
<keyword evidence="6 11" id="KW-0547">Nucleotide-binding</keyword>
<dbReference type="Gene3D" id="3.40.50.300">
    <property type="entry name" value="P-loop containing nucleotide triphosphate hydrolases"/>
    <property type="match status" value="1"/>
</dbReference>
<feature type="binding site" evidence="11">
    <location>
        <position position="32"/>
    </location>
    <ligand>
        <name>substrate</name>
    </ligand>
</feature>
<keyword evidence="13" id="KW-1185">Reference proteome</keyword>
<dbReference type="InterPro" id="IPR023000">
    <property type="entry name" value="Shikimate_kinase_CS"/>
</dbReference>
<dbReference type="PRINTS" id="PR01100">
    <property type="entry name" value="SHIKIMTKNASE"/>
</dbReference>
<dbReference type="PANTHER" id="PTHR21087:SF16">
    <property type="entry name" value="SHIKIMATE KINASE 1, CHLOROPLASTIC"/>
    <property type="match status" value="1"/>
</dbReference>
<dbReference type="PANTHER" id="PTHR21087">
    <property type="entry name" value="SHIKIMATE KINASE"/>
    <property type="match status" value="1"/>
</dbReference>
<evidence type="ECO:0000256" key="8">
    <source>
        <dbReference type="ARBA" id="ARBA00022840"/>
    </source>
</evidence>
<feature type="binding site" evidence="11">
    <location>
        <begin position="10"/>
        <end position="15"/>
    </location>
    <ligand>
        <name>ATP</name>
        <dbReference type="ChEBI" id="CHEBI:30616"/>
    </ligand>
</feature>
<keyword evidence="11" id="KW-0963">Cytoplasm</keyword>
<dbReference type="Proteomes" id="UP001247542">
    <property type="component" value="Unassembled WGS sequence"/>
</dbReference>
<dbReference type="SUPFAM" id="SSF52540">
    <property type="entry name" value="P-loop containing nucleoside triphosphate hydrolases"/>
    <property type="match status" value="1"/>
</dbReference>
<feature type="binding site" evidence="11">
    <location>
        <position position="77"/>
    </location>
    <ligand>
        <name>substrate</name>
    </ligand>
</feature>
<comment type="subunit">
    <text evidence="11">Monomer.</text>
</comment>
<proteinExistence type="inferred from homology"/>
<sequence length="183" mass="20159">MSIILIGLPGSGKSSVGKALSALLRWEFVDLDEEVQRRAGTSIAQIFARGEDCFREVEANCLREWLSRGDCVIATGGGVVETPCNRRDLMEATGRGSAVVFLDVEVPEALRRIDGTAHRPLLSGGAEQNLRSIARRRTQWYRQCANLHLKVDDRPAHVHAQRLCARLVAEADFEPRDNTGGAH</sequence>
<dbReference type="RefSeq" id="WP_313273454.1">
    <property type="nucleotide sequence ID" value="NZ_JASXSX010000001.1"/>
</dbReference>
<comment type="pathway">
    <text evidence="1 11">Metabolic intermediate biosynthesis; chorismate biosynthesis; chorismate from D-erythrose 4-phosphate and phosphoenolpyruvate: step 5/7.</text>
</comment>
<evidence type="ECO:0000256" key="3">
    <source>
        <dbReference type="ARBA" id="ARBA00012154"/>
    </source>
</evidence>
<comment type="similarity">
    <text evidence="2 11">Belongs to the shikimate kinase family.</text>
</comment>
<protein>
    <recommendedName>
        <fullName evidence="3 11">Shikimate kinase</fullName>
        <shortName evidence="11">SK</shortName>
        <ecNumber evidence="3 11">2.7.1.71</ecNumber>
    </recommendedName>
</protein>
<dbReference type="HAMAP" id="MF_00109">
    <property type="entry name" value="Shikimate_kinase"/>
    <property type="match status" value="1"/>
</dbReference>
<evidence type="ECO:0000256" key="11">
    <source>
        <dbReference type="HAMAP-Rule" id="MF_00109"/>
    </source>
</evidence>
<feature type="binding site" evidence="11">
    <location>
        <position position="119"/>
    </location>
    <ligand>
        <name>ATP</name>
        <dbReference type="ChEBI" id="CHEBI:30616"/>
    </ligand>
</feature>
<keyword evidence="9 11" id="KW-0057">Aromatic amino acid biosynthesis</keyword>
<keyword evidence="11" id="KW-0479">Metal-binding</keyword>
<dbReference type="EC" id="2.7.1.71" evidence="3 11"/>
<evidence type="ECO:0000256" key="4">
    <source>
        <dbReference type="ARBA" id="ARBA00022605"/>
    </source>
</evidence>
<feature type="binding site" evidence="11">
    <location>
        <position position="154"/>
    </location>
    <ligand>
        <name>ATP</name>
        <dbReference type="ChEBI" id="CHEBI:30616"/>
    </ligand>
</feature>
<evidence type="ECO:0000256" key="7">
    <source>
        <dbReference type="ARBA" id="ARBA00022777"/>
    </source>
</evidence>
<dbReference type="CDD" id="cd00464">
    <property type="entry name" value="SK"/>
    <property type="match status" value="1"/>
</dbReference>
<reference evidence="12 13" key="1">
    <citation type="submission" date="2023-06" db="EMBL/GenBank/DDBJ databases">
        <title>Draft genome sequence of Gleimia hominis type strain CCUG 57540T.</title>
        <authorList>
            <person name="Salva-Serra F."/>
            <person name="Cardew S."/>
            <person name="Jensie Markopoulos S."/>
            <person name="Ohlen M."/>
            <person name="Inganas E."/>
            <person name="Svensson-Stadler L."/>
            <person name="Moore E.R.B."/>
        </authorList>
    </citation>
    <scope>NUCLEOTIDE SEQUENCE [LARGE SCALE GENOMIC DNA]</scope>
    <source>
        <strain evidence="12 13">CCUG 57540</strain>
    </source>
</reference>
<evidence type="ECO:0000256" key="2">
    <source>
        <dbReference type="ARBA" id="ARBA00006997"/>
    </source>
</evidence>
<accession>A0ABU3IDW6</accession>
<keyword evidence="4 11" id="KW-0028">Amino-acid biosynthesis</keyword>
<keyword evidence="5 11" id="KW-0808">Transferase</keyword>
<evidence type="ECO:0000256" key="5">
    <source>
        <dbReference type="ARBA" id="ARBA00022679"/>
    </source>
</evidence>
<keyword evidence="11" id="KW-0460">Magnesium</keyword>
<dbReference type="InterPro" id="IPR031322">
    <property type="entry name" value="Shikimate/glucono_kinase"/>
</dbReference>
<feature type="binding site" evidence="11">
    <location>
        <position position="14"/>
    </location>
    <ligand>
        <name>Mg(2+)</name>
        <dbReference type="ChEBI" id="CHEBI:18420"/>
    </ligand>
</feature>
<evidence type="ECO:0000256" key="10">
    <source>
        <dbReference type="ARBA" id="ARBA00048567"/>
    </source>
</evidence>
<evidence type="ECO:0000256" key="6">
    <source>
        <dbReference type="ARBA" id="ARBA00022741"/>
    </source>
</evidence>
<dbReference type="InterPro" id="IPR000623">
    <property type="entry name" value="Shikimate_kinase/TSH1"/>
</dbReference>
<gene>
    <name evidence="11" type="primary">aroK</name>
    <name evidence="12" type="ORF">QS713_06320</name>
</gene>
<dbReference type="InterPro" id="IPR027417">
    <property type="entry name" value="P-loop_NTPase"/>
</dbReference>
<comment type="function">
    <text evidence="11">Catalyzes the specific phosphorylation of the 3-hydroxyl group of shikimic acid using ATP as a cosubstrate.</text>
</comment>
<evidence type="ECO:0000313" key="12">
    <source>
        <dbReference type="EMBL" id="MDT3767677.1"/>
    </source>
</evidence>
<comment type="catalytic activity">
    <reaction evidence="10 11">
        <text>shikimate + ATP = 3-phosphoshikimate + ADP + H(+)</text>
        <dbReference type="Rhea" id="RHEA:13121"/>
        <dbReference type="ChEBI" id="CHEBI:15378"/>
        <dbReference type="ChEBI" id="CHEBI:30616"/>
        <dbReference type="ChEBI" id="CHEBI:36208"/>
        <dbReference type="ChEBI" id="CHEBI:145989"/>
        <dbReference type="ChEBI" id="CHEBI:456216"/>
        <dbReference type="EC" id="2.7.1.71"/>
    </reaction>
</comment>
<dbReference type="Pfam" id="PF01202">
    <property type="entry name" value="SKI"/>
    <property type="match status" value="1"/>
</dbReference>
<keyword evidence="7 11" id="KW-0418">Kinase</keyword>
<dbReference type="PROSITE" id="PS01128">
    <property type="entry name" value="SHIKIMATE_KINASE"/>
    <property type="match status" value="1"/>
</dbReference>
<organism evidence="12 13">
    <name type="scientific">Gleimia hominis</name>
    <dbReference type="NCBI Taxonomy" id="595468"/>
    <lineage>
        <taxon>Bacteria</taxon>
        <taxon>Bacillati</taxon>
        <taxon>Actinomycetota</taxon>
        <taxon>Actinomycetes</taxon>
        <taxon>Actinomycetales</taxon>
        <taxon>Actinomycetaceae</taxon>
        <taxon>Gleimia</taxon>
    </lineage>
</organism>
<comment type="caution">
    <text evidence="12">The sequence shown here is derived from an EMBL/GenBank/DDBJ whole genome shotgun (WGS) entry which is preliminary data.</text>
</comment>
<keyword evidence="8 11" id="KW-0067">ATP-binding</keyword>
<comment type="cofactor">
    <cofactor evidence="11">
        <name>Mg(2+)</name>
        <dbReference type="ChEBI" id="CHEBI:18420"/>
    </cofactor>
    <text evidence="11">Binds 1 Mg(2+) ion per subunit.</text>
</comment>
<evidence type="ECO:0000256" key="1">
    <source>
        <dbReference type="ARBA" id="ARBA00004842"/>
    </source>
</evidence>
<evidence type="ECO:0000256" key="9">
    <source>
        <dbReference type="ARBA" id="ARBA00023141"/>
    </source>
</evidence>
<name>A0ABU3IDW6_9ACTO</name>